<dbReference type="EMBL" id="UGQF01000001">
    <property type="protein sequence ID" value="STZ04277.1"/>
    <property type="molecule type" value="Genomic_DNA"/>
</dbReference>
<evidence type="ECO:0000313" key="3">
    <source>
        <dbReference type="EMBL" id="STZ04277.1"/>
    </source>
</evidence>
<dbReference type="Proteomes" id="UP000190777">
    <property type="component" value="Unassembled WGS sequence"/>
</dbReference>
<protein>
    <submittedName>
        <fullName evidence="3">Recombination protein F</fullName>
    </submittedName>
</protein>
<dbReference type="SUPFAM" id="SSF52540">
    <property type="entry name" value="P-loop containing nucleoside triphosphate hydrolases"/>
    <property type="match status" value="1"/>
</dbReference>
<dbReference type="InterPro" id="IPR014555">
    <property type="entry name" value="RecF-like"/>
</dbReference>
<accession>A0A378QTQ3</accession>
<dbReference type="InterPro" id="IPR051396">
    <property type="entry name" value="Bact_Antivir_Def_Nuclease"/>
</dbReference>
<dbReference type="AlphaFoldDB" id="A0A378QTQ3"/>
<evidence type="ECO:0000313" key="4">
    <source>
        <dbReference type="Proteomes" id="UP000190777"/>
    </source>
</evidence>
<dbReference type="PIRSF" id="PIRSF029347">
    <property type="entry name" value="RecF"/>
    <property type="match status" value="1"/>
</dbReference>
<dbReference type="RefSeq" id="WP_079323909.1">
    <property type="nucleotide sequence ID" value="NZ_MXAP01000006.1"/>
</dbReference>
<dbReference type="InterPro" id="IPR027417">
    <property type="entry name" value="P-loop_NTPase"/>
</dbReference>
<name>A0A378QTQ3_9GAMM</name>
<evidence type="ECO:0000259" key="1">
    <source>
        <dbReference type="Pfam" id="PF13175"/>
    </source>
</evidence>
<evidence type="ECO:0000313" key="2">
    <source>
        <dbReference type="EMBL" id="OPH40186.1"/>
    </source>
</evidence>
<gene>
    <name evidence="2" type="ORF">B5J93_00470</name>
    <name evidence="3" type="ORF">NCTC11012_02547</name>
</gene>
<dbReference type="PANTHER" id="PTHR43581">
    <property type="entry name" value="ATP/GTP PHOSPHATASE"/>
    <property type="match status" value="1"/>
</dbReference>
<dbReference type="EMBL" id="MXAP01000006">
    <property type="protein sequence ID" value="OPH40186.1"/>
    <property type="molecule type" value="Genomic_DNA"/>
</dbReference>
<feature type="domain" description="Endonuclease GajA/Old nuclease/RecF-like AAA" evidence="1">
    <location>
        <begin position="1"/>
        <end position="331"/>
    </location>
</feature>
<organism evidence="3 5">
    <name type="scientific">Moraxella equi</name>
    <dbReference type="NCBI Taxonomy" id="60442"/>
    <lineage>
        <taxon>Bacteria</taxon>
        <taxon>Pseudomonadati</taxon>
        <taxon>Pseudomonadota</taxon>
        <taxon>Gammaproteobacteria</taxon>
        <taxon>Moraxellales</taxon>
        <taxon>Moraxellaceae</taxon>
        <taxon>Moraxella</taxon>
    </lineage>
</organism>
<dbReference type="CDD" id="cd00267">
    <property type="entry name" value="ABC_ATPase"/>
    <property type="match status" value="1"/>
</dbReference>
<dbReference type="InterPro" id="IPR041685">
    <property type="entry name" value="AAA_GajA/Old/RecF-like"/>
</dbReference>
<reference evidence="3 5" key="2">
    <citation type="submission" date="2018-06" db="EMBL/GenBank/DDBJ databases">
        <authorList>
            <consortium name="Pathogen Informatics"/>
            <person name="Doyle S."/>
        </authorList>
    </citation>
    <scope>NUCLEOTIDE SEQUENCE [LARGE SCALE GENOMIC DNA]</scope>
    <source>
        <strain evidence="3 5">NCTC11012</strain>
    </source>
</reference>
<dbReference type="Pfam" id="PF13175">
    <property type="entry name" value="AAA_15"/>
    <property type="match status" value="1"/>
</dbReference>
<dbReference type="Gene3D" id="3.40.50.300">
    <property type="entry name" value="P-loop containing nucleotide triphosphate hydrolases"/>
    <property type="match status" value="1"/>
</dbReference>
<keyword evidence="4" id="KW-1185">Reference proteome</keyword>
<evidence type="ECO:0000313" key="5">
    <source>
        <dbReference type="Proteomes" id="UP000254618"/>
    </source>
</evidence>
<sequence length="384" mass="44586">MLSSLQIQNFRALKDVKIKKLGRVNLIVGENNSGKSSVLEALRIYASRADEHILDEIATEHNEPRLYNDNNIMSYTLPYASFFYGRNYPIEYGEKIIIGEVGNNFLSLEHIVELVKTEETTFNDGEYQIKRTRQILPKVLLNKTRQRNGVEELIKVEYNNQTINRIVLNVDAIDFYRDELENMIYGYKEFRYIPTSFLELDDLARIWDGIALTNYEIFIIEALKIIEPDIEGLRFISINKHSLLDKVDRFPIVKLRNFDEPIPLNSMGDGMKRILQLILNLHQAKDGLLLIDEFDNGLHYKVQEKVWGLLFELAERFNVQVFATTHSNDCIRAFSKISQERTDIEGILIQMTKEQYKDGTSQITANTVDESQLQRLLNLGVDVR</sequence>
<reference evidence="2 4" key="1">
    <citation type="submission" date="2017-03" db="EMBL/GenBank/DDBJ databases">
        <title>Draft genome sequence of Moraxella equi CCUG 4950T type strain.</title>
        <authorList>
            <person name="Salva-Serra F."/>
            <person name="Engstrom-Jakobsson H."/>
            <person name="Thorell K."/>
            <person name="Jaen-Luchoro D."/>
            <person name="Gonzales-Siles L."/>
            <person name="Karlsson R."/>
            <person name="Yazdan S."/>
            <person name="Boulund F."/>
            <person name="Johnning A."/>
            <person name="Engstrand L."/>
            <person name="Kristiansson E."/>
            <person name="Moore E."/>
        </authorList>
    </citation>
    <scope>NUCLEOTIDE SEQUENCE [LARGE SCALE GENOMIC DNA]</scope>
    <source>
        <strain evidence="2 4">CCUG 4950</strain>
    </source>
</reference>
<dbReference type="PANTHER" id="PTHR43581:SF4">
    <property type="entry name" value="ATP_GTP PHOSPHATASE"/>
    <property type="match status" value="1"/>
</dbReference>
<proteinExistence type="predicted"/>
<dbReference type="Proteomes" id="UP000254618">
    <property type="component" value="Unassembled WGS sequence"/>
</dbReference>